<evidence type="ECO:0000256" key="1">
    <source>
        <dbReference type="SAM" id="SignalP"/>
    </source>
</evidence>
<feature type="chain" id="PRO_5025352817" evidence="1">
    <location>
        <begin position="19"/>
        <end position="230"/>
    </location>
</feature>
<feature type="signal peptide" evidence="1">
    <location>
        <begin position="1"/>
        <end position="18"/>
    </location>
</feature>
<dbReference type="RefSeq" id="WP_158462318.1">
    <property type="nucleotide sequence ID" value="NZ_VZAD01000007.1"/>
</dbReference>
<gene>
    <name evidence="2" type="ORF">F7D20_00465</name>
</gene>
<accession>A0A6A7W7N6</accession>
<dbReference type="EMBL" id="VZAD01000007">
    <property type="protein sequence ID" value="MQP10469.1"/>
    <property type="molecule type" value="Genomic_DNA"/>
</dbReference>
<dbReference type="Proteomes" id="UP000384372">
    <property type="component" value="Unassembled WGS sequence"/>
</dbReference>
<protein>
    <submittedName>
        <fullName evidence="2">Uncharacterized protein</fullName>
    </submittedName>
</protein>
<keyword evidence="1" id="KW-0732">Signal</keyword>
<organism evidence="2 3">
    <name type="scientific">Segatella copri</name>
    <dbReference type="NCBI Taxonomy" id="165179"/>
    <lineage>
        <taxon>Bacteria</taxon>
        <taxon>Pseudomonadati</taxon>
        <taxon>Bacteroidota</taxon>
        <taxon>Bacteroidia</taxon>
        <taxon>Bacteroidales</taxon>
        <taxon>Prevotellaceae</taxon>
        <taxon>Segatella</taxon>
    </lineage>
</organism>
<comment type="caution">
    <text evidence="2">The sequence shown here is derived from an EMBL/GenBank/DDBJ whole genome shotgun (WGS) entry which is preliminary data.</text>
</comment>
<dbReference type="AlphaFoldDB" id="A0A6A7W7N6"/>
<keyword evidence="3" id="KW-1185">Reference proteome</keyword>
<evidence type="ECO:0000313" key="2">
    <source>
        <dbReference type="EMBL" id="MQP10469.1"/>
    </source>
</evidence>
<name>A0A6A7W7N6_9BACT</name>
<sequence length="230" mass="25563">MKYMILSFLMLLTQAVSAQTIRDSQNQSDSLSIGEIFYLGEQNDAQKATIKIKTNETTTQRHDGNDVFKTNRVAEYSIKKTSANIVISRKIISTVDTPLSTETTIKKLFPNVTSKLLSGILKPGKRNIAKWELKKIPCSISSKNGLVAFLIDKLVLAGGNIEEKNMGTITKFNNMTETLLCKEKSEQPCLDNIKSIITSTALTSTNKLEGSHHIELEEVINIEDKAIVKK</sequence>
<reference evidence="2 3" key="1">
    <citation type="submission" date="2019-09" db="EMBL/GenBank/DDBJ databases">
        <title>Distinct polysaccharide growth profiles of human intestinal Prevotella copri isolates.</title>
        <authorList>
            <person name="Fehlner-Peach H."/>
            <person name="Magnabosco C."/>
            <person name="Raghavan V."/>
            <person name="Scher J.U."/>
            <person name="Tett A."/>
            <person name="Cox L.M."/>
            <person name="Gottsegen C."/>
            <person name="Watters A."/>
            <person name="Wiltshire- Gordon J.D."/>
            <person name="Segata N."/>
            <person name="Bonneau R."/>
            <person name="Littman D.R."/>
        </authorList>
    </citation>
    <scope>NUCLEOTIDE SEQUENCE [LARGE SCALE GENOMIC DNA]</scope>
    <source>
        <strain evidence="3">iAQ1173</strain>
    </source>
</reference>
<evidence type="ECO:0000313" key="3">
    <source>
        <dbReference type="Proteomes" id="UP000384372"/>
    </source>
</evidence>
<proteinExistence type="predicted"/>